<reference evidence="6" key="1">
    <citation type="journal article" date="2015" name="Int. J. Syst. Evol. Microbiol.">
        <title>Rhizobium alvei sp. nov., isolated from a freshwater river.</title>
        <authorList>
            <person name="Sheu S.Y."/>
            <person name="Huang H.W."/>
            <person name="Young C.C."/>
            <person name="Chen W.M."/>
        </authorList>
    </citation>
    <scope>NUCLEOTIDE SEQUENCE</scope>
    <source>
        <strain evidence="6">TNR-22</strain>
    </source>
</reference>
<comment type="caution">
    <text evidence="6">The sequence shown here is derived from an EMBL/GenBank/DDBJ whole genome shotgun (WGS) entry which is preliminary data.</text>
</comment>
<protein>
    <submittedName>
        <fullName evidence="6">LysR family transcriptional regulator</fullName>
    </submittedName>
</protein>
<gene>
    <name evidence="6" type="ORF">Q4481_05140</name>
</gene>
<dbReference type="PANTHER" id="PTHR30579">
    <property type="entry name" value="TRANSCRIPTIONAL REGULATOR"/>
    <property type="match status" value="1"/>
</dbReference>
<accession>A0ABT8YI11</accession>
<dbReference type="SUPFAM" id="SSF53850">
    <property type="entry name" value="Periplasmic binding protein-like II"/>
    <property type="match status" value="1"/>
</dbReference>
<dbReference type="InterPro" id="IPR000847">
    <property type="entry name" value="LysR_HTH_N"/>
</dbReference>
<dbReference type="Gene3D" id="3.40.190.10">
    <property type="entry name" value="Periplasmic binding protein-like II"/>
    <property type="match status" value="2"/>
</dbReference>
<organism evidence="6 7">
    <name type="scientific">Rhizobium alvei</name>
    <dbReference type="NCBI Taxonomy" id="1132659"/>
    <lineage>
        <taxon>Bacteria</taxon>
        <taxon>Pseudomonadati</taxon>
        <taxon>Pseudomonadota</taxon>
        <taxon>Alphaproteobacteria</taxon>
        <taxon>Hyphomicrobiales</taxon>
        <taxon>Rhizobiaceae</taxon>
        <taxon>Rhizobium/Agrobacterium group</taxon>
        <taxon>Rhizobium</taxon>
    </lineage>
</organism>
<evidence type="ECO:0000256" key="1">
    <source>
        <dbReference type="ARBA" id="ARBA00009437"/>
    </source>
</evidence>
<reference evidence="6" key="2">
    <citation type="submission" date="2023-07" db="EMBL/GenBank/DDBJ databases">
        <authorList>
            <person name="Shen H."/>
        </authorList>
    </citation>
    <scope>NUCLEOTIDE SEQUENCE</scope>
    <source>
        <strain evidence="6">TNR-22</strain>
    </source>
</reference>
<dbReference type="PROSITE" id="PS50931">
    <property type="entry name" value="HTH_LYSR"/>
    <property type="match status" value="1"/>
</dbReference>
<dbReference type="Pfam" id="PF00126">
    <property type="entry name" value="HTH_1"/>
    <property type="match status" value="1"/>
</dbReference>
<keyword evidence="7" id="KW-1185">Reference proteome</keyword>
<evidence type="ECO:0000256" key="3">
    <source>
        <dbReference type="ARBA" id="ARBA00023125"/>
    </source>
</evidence>
<evidence type="ECO:0000313" key="6">
    <source>
        <dbReference type="EMBL" id="MDO6963332.1"/>
    </source>
</evidence>
<dbReference type="InterPro" id="IPR005119">
    <property type="entry name" value="LysR_subst-bd"/>
</dbReference>
<evidence type="ECO:0000256" key="4">
    <source>
        <dbReference type="ARBA" id="ARBA00023163"/>
    </source>
</evidence>
<keyword evidence="2" id="KW-0805">Transcription regulation</keyword>
<evidence type="ECO:0000259" key="5">
    <source>
        <dbReference type="PROSITE" id="PS50931"/>
    </source>
</evidence>
<dbReference type="Proteomes" id="UP001174932">
    <property type="component" value="Unassembled WGS sequence"/>
</dbReference>
<dbReference type="RefSeq" id="WP_304375247.1">
    <property type="nucleotide sequence ID" value="NZ_JAUOZU010000005.1"/>
</dbReference>
<dbReference type="Pfam" id="PF03466">
    <property type="entry name" value="LysR_substrate"/>
    <property type="match status" value="1"/>
</dbReference>
<evidence type="ECO:0000256" key="2">
    <source>
        <dbReference type="ARBA" id="ARBA00023015"/>
    </source>
</evidence>
<keyword evidence="3" id="KW-0238">DNA-binding</keyword>
<name>A0ABT8YI11_9HYPH</name>
<dbReference type="PRINTS" id="PR00039">
    <property type="entry name" value="HTHLYSR"/>
</dbReference>
<dbReference type="InterPro" id="IPR050176">
    <property type="entry name" value="LTTR"/>
</dbReference>
<feature type="domain" description="HTH lysR-type" evidence="5">
    <location>
        <begin position="11"/>
        <end position="68"/>
    </location>
</feature>
<dbReference type="InterPro" id="IPR036388">
    <property type="entry name" value="WH-like_DNA-bd_sf"/>
</dbReference>
<dbReference type="PANTHER" id="PTHR30579:SF7">
    <property type="entry name" value="HTH-TYPE TRANSCRIPTIONAL REGULATOR LRHA-RELATED"/>
    <property type="match status" value="1"/>
</dbReference>
<evidence type="ECO:0000313" key="7">
    <source>
        <dbReference type="Proteomes" id="UP001174932"/>
    </source>
</evidence>
<proteinExistence type="inferred from homology"/>
<dbReference type="InterPro" id="IPR036390">
    <property type="entry name" value="WH_DNA-bd_sf"/>
</dbReference>
<comment type="similarity">
    <text evidence="1">Belongs to the LysR transcriptional regulatory family.</text>
</comment>
<dbReference type="SUPFAM" id="SSF46785">
    <property type="entry name" value="Winged helix' DNA-binding domain"/>
    <property type="match status" value="1"/>
</dbReference>
<sequence length="302" mass="33540">MNIQAQSLPLLELDVLRTFVAIAETGNFTTAAEVVFRTPSAVSMQIKKLEEMLGVSLFRRDARSVSMTHHGEMLLGYAKRMLQLNNDTVCRFMVPDMNGIVRLGAPDDIGELMLPGMLKHLSETWPQLAIDVTIDQSTNLRRAVDEKRLDLTLFNFLDGVRGDQAEIVMTEKLVWAGRRHGQAHLKDPLPISVWNDGCIWRKRALEELTKSQKQFRIAYYCGNHMGQIAAIRADIAVAPLASFLLQDDMVALDERHGLPDLGTYEIGLAVRDGAPQPVKAVADYVRSVLGSRSFTPVAAEAA</sequence>
<keyword evidence="4" id="KW-0804">Transcription</keyword>
<dbReference type="Gene3D" id="1.10.10.10">
    <property type="entry name" value="Winged helix-like DNA-binding domain superfamily/Winged helix DNA-binding domain"/>
    <property type="match status" value="1"/>
</dbReference>
<dbReference type="EMBL" id="JAUOZU010000005">
    <property type="protein sequence ID" value="MDO6963332.1"/>
    <property type="molecule type" value="Genomic_DNA"/>
</dbReference>